<feature type="domain" description="DUF5666" evidence="1">
    <location>
        <begin position="149"/>
        <end position="215"/>
    </location>
</feature>
<dbReference type="EMBL" id="AP027080">
    <property type="protein sequence ID" value="BDU73143.1"/>
    <property type="molecule type" value="Genomic_DNA"/>
</dbReference>
<name>A0AA48H7D7_9BACT</name>
<keyword evidence="3" id="KW-1185">Reference proteome</keyword>
<dbReference type="AlphaFoldDB" id="A0AA48H7D7"/>
<feature type="domain" description="DUF5666" evidence="1">
    <location>
        <begin position="588"/>
        <end position="655"/>
    </location>
</feature>
<dbReference type="InterPro" id="IPR043724">
    <property type="entry name" value="DUF5666"/>
</dbReference>
<dbReference type="Pfam" id="PF18914">
    <property type="entry name" value="DUF5666"/>
    <property type="match status" value="2"/>
</dbReference>
<protein>
    <recommendedName>
        <fullName evidence="1">DUF5666 domain-containing protein</fullName>
    </recommendedName>
</protein>
<gene>
    <name evidence="2" type="ORF">METEAL_23170</name>
</gene>
<sequence length="853" mass="85843">MAFGMTVNSIKLTGSDGSTVETVPVASPMEMMQLMANVQPVSSLAVTRGTYTQATVSFSAVTMGYLDPVSHTYKQKTMAGPYAATVPFNPVMTVGTTPLALSLDMDMGSSVAIDGSGNVTLAPVMTASMAPVSGTGTNPWLGTMQHRVGVVSSVSGPQFTMGAMMGMQQVTFTTNASTQFTGSGLAAMGSMATGMMVNVDAALQADGSILAQRVEAMGAGASGMMGGGLVTAITGNPPTQISLAANSGQGGGMMPSGIAGTLTVTLPAATPYSYDADGVDLANLPFTPAFGAASLAKGQRVEVVSTAGMMGGGMMGGSGSLTASQVRLEQQGLHGLVSAYAASGSQGAFTLTLSSDSAFTTLTGANTVQVYQQAGTQLRGLTTLANGDNVQVRGLLFDDAGTYKLVSTWIASTADLVTPPAAASTTTVQVNMGDAPADWIMAFGMNVNAITLTQAGGGTVNVVPSTSPMEMMQLMANVQPVSSVALTQGTYTQAMVTFSGVSMGYMDPVALAYKQKTLAGPFTATVPFSPAMTVGTSPMALSFDMDMGASVAIDGSGNVTLTPVMTATTGTASGTGTNPWLGTMQRRTGVISAVSGSQFSMGSMMGMQQATFKTDANTTFAGTGFTGMGSMAAAMMVNVDAALQADGTYLAQRVESMGIGSGGMMGGGVVTTITGNPPTQVTVAMGSGQGGGMMTSSIAAALSVTIPAATPYSFDADGVDLTNLPFVPTFSAATLTKGQRIEVPSASGMMGGGMMGGSSSLGASQVRLVQQGMHGLVSNYTASGSQAVFTLTLPTGSAFTTLTGATTVQVYRQAGTQLHGAASFANGDDVQVRGLLFHDAGVYRLVASWITAP</sequence>
<dbReference type="KEGG" id="msil:METEAL_23170"/>
<evidence type="ECO:0000259" key="1">
    <source>
        <dbReference type="Pfam" id="PF18914"/>
    </source>
</evidence>
<organism evidence="2 3">
    <name type="scientific">Mesoterricola silvestris</name>
    <dbReference type="NCBI Taxonomy" id="2927979"/>
    <lineage>
        <taxon>Bacteria</taxon>
        <taxon>Pseudomonadati</taxon>
        <taxon>Acidobacteriota</taxon>
        <taxon>Holophagae</taxon>
        <taxon>Holophagales</taxon>
        <taxon>Holophagaceae</taxon>
        <taxon>Mesoterricola</taxon>
    </lineage>
</organism>
<evidence type="ECO:0000313" key="3">
    <source>
        <dbReference type="Proteomes" id="UP001238179"/>
    </source>
</evidence>
<evidence type="ECO:0000313" key="2">
    <source>
        <dbReference type="EMBL" id="BDU73143.1"/>
    </source>
</evidence>
<reference evidence="3" key="1">
    <citation type="journal article" date="2023" name="Int. J. Syst. Evol. Microbiol.">
        <title>Mesoterricola silvestris gen. nov., sp. nov., Mesoterricola sediminis sp. nov., Geothrix oryzae sp. nov., Geothrix edaphica sp. nov., Geothrix rubra sp. nov., and Geothrix limicola sp. nov., six novel members of Acidobacteriota isolated from soils.</title>
        <authorList>
            <person name="Itoh H."/>
            <person name="Sugisawa Y."/>
            <person name="Mise K."/>
            <person name="Xu Z."/>
            <person name="Kuniyasu M."/>
            <person name="Ushijima N."/>
            <person name="Kawano K."/>
            <person name="Kobayashi E."/>
            <person name="Shiratori Y."/>
            <person name="Masuda Y."/>
            <person name="Senoo K."/>
        </authorList>
    </citation>
    <scope>NUCLEOTIDE SEQUENCE [LARGE SCALE GENOMIC DNA]</scope>
    <source>
        <strain evidence="3">W79</strain>
    </source>
</reference>
<proteinExistence type="predicted"/>
<dbReference type="Proteomes" id="UP001238179">
    <property type="component" value="Chromosome"/>
</dbReference>
<accession>A0AA48H7D7</accession>